<gene>
    <name evidence="1" type="ORF">MA16_Dca009733</name>
</gene>
<evidence type="ECO:0000313" key="2">
    <source>
        <dbReference type="Proteomes" id="UP000233837"/>
    </source>
</evidence>
<accession>A0A2I0VQK9</accession>
<evidence type="ECO:0000313" key="1">
    <source>
        <dbReference type="EMBL" id="PKU65696.1"/>
    </source>
</evidence>
<protein>
    <submittedName>
        <fullName evidence="1">Uncharacterized protein</fullName>
    </submittedName>
</protein>
<dbReference type="EMBL" id="KZ503318">
    <property type="protein sequence ID" value="PKU65696.1"/>
    <property type="molecule type" value="Genomic_DNA"/>
</dbReference>
<organism evidence="1 2">
    <name type="scientific">Dendrobium catenatum</name>
    <dbReference type="NCBI Taxonomy" id="906689"/>
    <lineage>
        <taxon>Eukaryota</taxon>
        <taxon>Viridiplantae</taxon>
        <taxon>Streptophyta</taxon>
        <taxon>Embryophyta</taxon>
        <taxon>Tracheophyta</taxon>
        <taxon>Spermatophyta</taxon>
        <taxon>Magnoliopsida</taxon>
        <taxon>Liliopsida</taxon>
        <taxon>Asparagales</taxon>
        <taxon>Orchidaceae</taxon>
        <taxon>Epidendroideae</taxon>
        <taxon>Malaxideae</taxon>
        <taxon>Dendrobiinae</taxon>
        <taxon>Dendrobium</taxon>
    </lineage>
</organism>
<dbReference type="Proteomes" id="UP000233837">
    <property type="component" value="Unassembled WGS sequence"/>
</dbReference>
<reference evidence="1 2" key="2">
    <citation type="journal article" date="2017" name="Nature">
        <title>The Apostasia genome and the evolution of orchids.</title>
        <authorList>
            <person name="Zhang G.Q."/>
            <person name="Liu K.W."/>
            <person name="Li Z."/>
            <person name="Lohaus R."/>
            <person name="Hsiao Y.Y."/>
            <person name="Niu S.C."/>
            <person name="Wang J.Y."/>
            <person name="Lin Y.C."/>
            <person name="Xu Q."/>
            <person name="Chen L.J."/>
            <person name="Yoshida K."/>
            <person name="Fujiwara S."/>
            <person name="Wang Z.W."/>
            <person name="Zhang Y.Q."/>
            <person name="Mitsuda N."/>
            <person name="Wang M."/>
            <person name="Liu G.H."/>
            <person name="Pecoraro L."/>
            <person name="Huang H.X."/>
            <person name="Xiao X.J."/>
            <person name="Lin M."/>
            <person name="Wu X.Y."/>
            <person name="Wu W.L."/>
            <person name="Chen Y.Y."/>
            <person name="Chang S.B."/>
            <person name="Sakamoto S."/>
            <person name="Ohme-Takagi M."/>
            <person name="Yagi M."/>
            <person name="Zeng S.J."/>
            <person name="Shen C.Y."/>
            <person name="Yeh C.M."/>
            <person name="Luo Y.B."/>
            <person name="Tsai W.C."/>
            <person name="Van de Peer Y."/>
            <person name="Liu Z.J."/>
        </authorList>
    </citation>
    <scope>NUCLEOTIDE SEQUENCE [LARGE SCALE GENOMIC DNA]</scope>
    <source>
        <tissue evidence="1">The whole plant</tissue>
    </source>
</reference>
<reference evidence="1 2" key="1">
    <citation type="journal article" date="2016" name="Sci. Rep.">
        <title>The Dendrobium catenatum Lindl. genome sequence provides insights into polysaccharide synthase, floral development and adaptive evolution.</title>
        <authorList>
            <person name="Zhang G.Q."/>
            <person name="Xu Q."/>
            <person name="Bian C."/>
            <person name="Tsai W.C."/>
            <person name="Yeh C.M."/>
            <person name="Liu K.W."/>
            <person name="Yoshida K."/>
            <person name="Zhang L.S."/>
            <person name="Chang S.B."/>
            <person name="Chen F."/>
            <person name="Shi Y."/>
            <person name="Su Y.Y."/>
            <person name="Zhang Y.Q."/>
            <person name="Chen L.J."/>
            <person name="Yin Y."/>
            <person name="Lin M."/>
            <person name="Huang H."/>
            <person name="Deng H."/>
            <person name="Wang Z.W."/>
            <person name="Zhu S.L."/>
            <person name="Zhao X."/>
            <person name="Deng C."/>
            <person name="Niu S.C."/>
            <person name="Huang J."/>
            <person name="Wang M."/>
            <person name="Liu G.H."/>
            <person name="Yang H.J."/>
            <person name="Xiao X.J."/>
            <person name="Hsiao Y.Y."/>
            <person name="Wu W.L."/>
            <person name="Chen Y.Y."/>
            <person name="Mitsuda N."/>
            <person name="Ohme-Takagi M."/>
            <person name="Luo Y.B."/>
            <person name="Van de Peer Y."/>
            <person name="Liu Z.J."/>
        </authorList>
    </citation>
    <scope>NUCLEOTIDE SEQUENCE [LARGE SCALE GENOMIC DNA]</scope>
    <source>
        <tissue evidence="1">The whole plant</tissue>
    </source>
</reference>
<proteinExistence type="predicted"/>
<dbReference type="AlphaFoldDB" id="A0A2I0VQK9"/>
<sequence>MEKLPILVLISPKFGLYCGKASQSRDTLVLETRQSRVSTVQRAEAVLVFREGQNVGRL</sequence>
<name>A0A2I0VQK9_9ASPA</name>
<keyword evidence="2" id="KW-1185">Reference proteome</keyword>